<reference evidence="2" key="2">
    <citation type="submission" date="2020-09" db="EMBL/GenBank/DDBJ databases">
        <authorList>
            <person name="Sun Q."/>
            <person name="Zhou Y."/>
        </authorList>
    </citation>
    <scope>NUCLEOTIDE SEQUENCE</scope>
    <source>
        <strain evidence="2">CGMCC 1.10998</strain>
    </source>
</reference>
<dbReference type="CDD" id="cd05483">
    <property type="entry name" value="retropepsin_like_bacteria"/>
    <property type="match status" value="1"/>
</dbReference>
<dbReference type="Proteomes" id="UP000637423">
    <property type="component" value="Unassembled WGS sequence"/>
</dbReference>
<dbReference type="NCBIfam" id="TIGR02281">
    <property type="entry name" value="clan_AA_DTGA"/>
    <property type="match status" value="1"/>
</dbReference>
<feature type="chain" id="PRO_5036814914" description="Aspartyl protease family protein" evidence="1">
    <location>
        <begin position="22"/>
        <end position="213"/>
    </location>
</feature>
<accession>A0A916UGY6</accession>
<dbReference type="InterPro" id="IPR011969">
    <property type="entry name" value="Clan_AA_Asp_peptidase_C"/>
</dbReference>
<organism evidence="2 3">
    <name type="scientific">Undibacterium terreum</name>
    <dbReference type="NCBI Taxonomy" id="1224302"/>
    <lineage>
        <taxon>Bacteria</taxon>
        <taxon>Pseudomonadati</taxon>
        <taxon>Pseudomonadota</taxon>
        <taxon>Betaproteobacteria</taxon>
        <taxon>Burkholderiales</taxon>
        <taxon>Oxalobacteraceae</taxon>
        <taxon>Undibacterium</taxon>
    </lineage>
</organism>
<keyword evidence="1" id="KW-0732">Signal</keyword>
<dbReference type="SUPFAM" id="SSF50630">
    <property type="entry name" value="Acid proteases"/>
    <property type="match status" value="1"/>
</dbReference>
<gene>
    <name evidence="2" type="ORF">GCM10011396_20240</name>
</gene>
<dbReference type="Pfam" id="PF13975">
    <property type="entry name" value="gag-asp_proteas"/>
    <property type="match status" value="1"/>
</dbReference>
<evidence type="ECO:0008006" key="4">
    <source>
        <dbReference type="Google" id="ProtNLM"/>
    </source>
</evidence>
<name>A0A916UGY6_9BURK</name>
<dbReference type="AlphaFoldDB" id="A0A916UGY6"/>
<protein>
    <recommendedName>
        <fullName evidence="4">Aspartyl protease family protein</fullName>
    </recommendedName>
</protein>
<proteinExistence type="predicted"/>
<evidence type="ECO:0000256" key="1">
    <source>
        <dbReference type="SAM" id="SignalP"/>
    </source>
</evidence>
<comment type="caution">
    <text evidence="2">The sequence shown here is derived from an EMBL/GenBank/DDBJ whole genome shotgun (WGS) entry which is preliminary data.</text>
</comment>
<evidence type="ECO:0000313" key="2">
    <source>
        <dbReference type="EMBL" id="GGC73028.1"/>
    </source>
</evidence>
<dbReference type="PROSITE" id="PS00141">
    <property type="entry name" value="ASP_PROTEASE"/>
    <property type="match status" value="1"/>
</dbReference>
<dbReference type="GO" id="GO:0006508">
    <property type="term" value="P:proteolysis"/>
    <property type="evidence" value="ECO:0007669"/>
    <property type="project" value="InterPro"/>
</dbReference>
<dbReference type="Gene3D" id="2.40.70.10">
    <property type="entry name" value="Acid Proteases"/>
    <property type="match status" value="1"/>
</dbReference>
<feature type="signal peptide" evidence="1">
    <location>
        <begin position="1"/>
        <end position="21"/>
    </location>
</feature>
<dbReference type="EMBL" id="BMED01000002">
    <property type="protein sequence ID" value="GGC73028.1"/>
    <property type="molecule type" value="Genomic_DNA"/>
</dbReference>
<evidence type="ECO:0000313" key="3">
    <source>
        <dbReference type="Proteomes" id="UP000637423"/>
    </source>
</evidence>
<keyword evidence="3" id="KW-1185">Reference proteome</keyword>
<dbReference type="InterPro" id="IPR001969">
    <property type="entry name" value="Aspartic_peptidase_AS"/>
</dbReference>
<dbReference type="InterPro" id="IPR021109">
    <property type="entry name" value="Peptidase_aspartic_dom_sf"/>
</dbReference>
<dbReference type="GO" id="GO:0004190">
    <property type="term" value="F:aspartic-type endopeptidase activity"/>
    <property type="evidence" value="ECO:0007669"/>
    <property type="project" value="InterPro"/>
</dbReference>
<reference evidence="2" key="1">
    <citation type="journal article" date="2014" name="Int. J. Syst. Evol. Microbiol.">
        <title>Complete genome sequence of Corynebacterium casei LMG S-19264T (=DSM 44701T), isolated from a smear-ripened cheese.</title>
        <authorList>
            <consortium name="US DOE Joint Genome Institute (JGI-PGF)"/>
            <person name="Walter F."/>
            <person name="Albersmeier A."/>
            <person name="Kalinowski J."/>
            <person name="Ruckert C."/>
        </authorList>
    </citation>
    <scope>NUCLEOTIDE SEQUENCE</scope>
    <source>
        <strain evidence="2">CGMCC 1.10998</strain>
    </source>
</reference>
<sequence>MKSLLALALACLSACIASAQAASIGVVGLFPGKAVLVIDDRSPKTYSVGSQLAEGVKLVAADNNTATIDTNGKRQVLTMGQYVHHAAASGGSSSVTLQADIQGHFVAKGQINGGGVSMLVDTGASLIALPASEAARLGIDYKKGQMGRASTANGVINVYKVTLDTVKIGDVELHQIDAMVQESGLPIILLGMSFLNRMDMQRNGQQMVLTKRF</sequence>
<dbReference type="InterPro" id="IPR034122">
    <property type="entry name" value="Retropepsin-like_bacterial"/>
</dbReference>
<dbReference type="RefSeq" id="WP_188565945.1">
    <property type="nucleotide sequence ID" value="NZ_BMED01000002.1"/>
</dbReference>